<comment type="subcellular location">
    <subcellularLocation>
        <location evidence="1">Cell membrane</location>
        <topology evidence="1">Multi-pass membrane protein</topology>
    </subcellularLocation>
</comment>
<dbReference type="Proteomes" id="UP000198949">
    <property type="component" value="Unassembled WGS sequence"/>
</dbReference>
<feature type="transmembrane region" description="Helical" evidence="6">
    <location>
        <begin position="389"/>
        <end position="408"/>
    </location>
</feature>
<dbReference type="STRING" id="58114.SAMN05216270_10781"/>
<feature type="transmembrane region" description="Helical" evidence="6">
    <location>
        <begin position="64"/>
        <end position="86"/>
    </location>
</feature>
<proteinExistence type="predicted"/>
<reference evidence="8" key="1">
    <citation type="submission" date="2016-10" db="EMBL/GenBank/DDBJ databases">
        <authorList>
            <person name="Varghese N."/>
            <person name="Submissions S."/>
        </authorList>
    </citation>
    <scope>NUCLEOTIDE SEQUENCE [LARGE SCALE GENOMIC DNA]</scope>
    <source>
        <strain evidence="8">CGMCC 4.3516</strain>
    </source>
</reference>
<dbReference type="PANTHER" id="PTHR23513:SF11">
    <property type="entry name" value="STAPHYLOFERRIN A TRANSPORTER"/>
    <property type="match status" value="1"/>
</dbReference>
<dbReference type="SUPFAM" id="SSF103473">
    <property type="entry name" value="MFS general substrate transporter"/>
    <property type="match status" value="1"/>
</dbReference>
<organism evidence="7 8">
    <name type="scientific">Glycomyces harbinensis</name>
    <dbReference type="NCBI Taxonomy" id="58114"/>
    <lineage>
        <taxon>Bacteria</taxon>
        <taxon>Bacillati</taxon>
        <taxon>Actinomycetota</taxon>
        <taxon>Actinomycetes</taxon>
        <taxon>Glycomycetales</taxon>
        <taxon>Glycomycetaceae</taxon>
        <taxon>Glycomyces</taxon>
    </lineage>
</organism>
<evidence type="ECO:0000256" key="4">
    <source>
        <dbReference type="ARBA" id="ARBA00022989"/>
    </source>
</evidence>
<dbReference type="Pfam" id="PF07690">
    <property type="entry name" value="MFS_1"/>
    <property type="match status" value="2"/>
</dbReference>
<dbReference type="AlphaFoldDB" id="A0A1G6XBN2"/>
<dbReference type="InterPro" id="IPR011701">
    <property type="entry name" value="MFS"/>
</dbReference>
<feature type="transmembrane region" description="Helical" evidence="6">
    <location>
        <begin position="328"/>
        <end position="348"/>
    </location>
</feature>
<feature type="transmembrane region" description="Helical" evidence="6">
    <location>
        <begin position="360"/>
        <end position="383"/>
    </location>
</feature>
<evidence type="ECO:0000313" key="8">
    <source>
        <dbReference type="Proteomes" id="UP000198949"/>
    </source>
</evidence>
<feature type="transmembrane region" description="Helical" evidence="6">
    <location>
        <begin position="305"/>
        <end position="322"/>
    </location>
</feature>
<dbReference type="Gene3D" id="1.20.1250.20">
    <property type="entry name" value="MFS general substrate transporter like domains"/>
    <property type="match status" value="1"/>
</dbReference>
<sequence>MADVAHPFAADRGRPMTERTARFRDVLAIGEFRVLWLAQVQSRIGDQFARVALALLVFDRTDSAAITALVYAMTLLPPLITAPLLAGLADRYSRRTVMAATELFRAAVSALMIIPAIPLPVLAVLVLIVTCPQPLFSAARTATTPRVLPGPLFPVGQGVMSSSDGIAQILGFTLGGALVAATGNPHLALAVNTVTFALSALLLRLGLRPHLPDAGTTGRSATRGGFALAGIRYVTADRRLLGLASLTWLFGCFVVPEALAAPYAAQIGAGQAAVGWLMAADVAGSAVGMILLARLGPTPRRRLTVPLAAATGVPLVATLASPSLPVTVALWTISGLFGSYMVLAQVAFTERVPDGMRARAIGFAAAGLQTAQGLGMAAAGLLAEVLTPATAIAASGAIGSVAAVAVGLHARIGRAPDGPAPSDPAADLAAASAGRATIIEERE</sequence>
<dbReference type="PANTHER" id="PTHR23513">
    <property type="entry name" value="INTEGRAL MEMBRANE EFFLUX PROTEIN-RELATED"/>
    <property type="match status" value="1"/>
</dbReference>
<evidence type="ECO:0000256" key="1">
    <source>
        <dbReference type="ARBA" id="ARBA00004651"/>
    </source>
</evidence>
<evidence type="ECO:0000256" key="5">
    <source>
        <dbReference type="ARBA" id="ARBA00023136"/>
    </source>
</evidence>
<gene>
    <name evidence="7" type="ORF">SAMN05216270_10781</name>
</gene>
<feature type="transmembrane region" description="Helical" evidence="6">
    <location>
        <begin position="107"/>
        <end position="129"/>
    </location>
</feature>
<dbReference type="GO" id="GO:0022857">
    <property type="term" value="F:transmembrane transporter activity"/>
    <property type="evidence" value="ECO:0007669"/>
    <property type="project" value="InterPro"/>
</dbReference>
<feature type="transmembrane region" description="Helical" evidence="6">
    <location>
        <begin position="240"/>
        <end position="261"/>
    </location>
</feature>
<accession>A0A1G6XBN2</accession>
<keyword evidence="2" id="KW-1003">Cell membrane</keyword>
<dbReference type="OrthoDB" id="3227279at2"/>
<feature type="transmembrane region" description="Helical" evidence="6">
    <location>
        <begin position="273"/>
        <end position="293"/>
    </location>
</feature>
<protein>
    <submittedName>
        <fullName evidence="7">Predicted arabinose efflux permease, MFS family</fullName>
    </submittedName>
</protein>
<dbReference type="EMBL" id="FNAD01000007">
    <property type="protein sequence ID" value="SDD75481.1"/>
    <property type="molecule type" value="Genomic_DNA"/>
</dbReference>
<dbReference type="CDD" id="cd06173">
    <property type="entry name" value="MFS_MefA_like"/>
    <property type="match status" value="1"/>
</dbReference>
<dbReference type="InterPro" id="IPR036259">
    <property type="entry name" value="MFS_trans_sf"/>
</dbReference>
<keyword evidence="3 6" id="KW-0812">Transmembrane</keyword>
<evidence type="ECO:0000256" key="6">
    <source>
        <dbReference type="SAM" id="Phobius"/>
    </source>
</evidence>
<evidence type="ECO:0000256" key="2">
    <source>
        <dbReference type="ARBA" id="ARBA00022475"/>
    </source>
</evidence>
<keyword evidence="5 6" id="KW-0472">Membrane</keyword>
<name>A0A1G6XBN2_9ACTN</name>
<keyword evidence="4 6" id="KW-1133">Transmembrane helix</keyword>
<keyword evidence="8" id="KW-1185">Reference proteome</keyword>
<evidence type="ECO:0000256" key="3">
    <source>
        <dbReference type="ARBA" id="ARBA00022692"/>
    </source>
</evidence>
<evidence type="ECO:0000313" key="7">
    <source>
        <dbReference type="EMBL" id="SDD75481.1"/>
    </source>
</evidence>
<dbReference type="GO" id="GO:0005886">
    <property type="term" value="C:plasma membrane"/>
    <property type="evidence" value="ECO:0007669"/>
    <property type="project" value="UniProtKB-SubCell"/>
</dbReference>